<dbReference type="SMART" id="SM01156">
    <property type="entry name" value="DUF1716"/>
    <property type="match status" value="1"/>
</dbReference>
<evidence type="ECO:0000256" key="8">
    <source>
        <dbReference type="ARBA" id="ARBA00070106"/>
    </source>
</evidence>
<accession>A0A9Q1CBR4</accession>
<keyword evidence="4" id="KW-0175">Coiled coil</keyword>
<evidence type="ECO:0000256" key="6">
    <source>
        <dbReference type="ARBA" id="ARBA00058456"/>
    </source>
</evidence>
<organism evidence="12 13">
    <name type="scientific">Holothuria leucospilota</name>
    <name type="common">Black long sea cucumber</name>
    <name type="synonym">Mertensiothuria leucospilota</name>
    <dbReference type="NCBI Taxonomy" id="206669"/>
    <lineage>
        <taxon>Eukaryota</taxon>
        <taxon>Metazoa</taxon>
        <taxon>Echinodermata</taxon>
        <taxon>Eleutherozoa</taxon>
        <taxon>Echinozoa</taxon>
        <taxon>Holothuroidea</taxon>
        <taxon>Aspidochirotacea</taxon>
        <taxon>Aspidochirotida</taxon>
        <taxon>Holothuriidae</taxon>
        <taxon>Holothuria</taxon>
    </lineage>
</organism>
<dbReference type="InterPro" id="IPR039678">
    <property type="entry name" value="CTNNBL1"/>
</dbReference>
<sequence>MDVGELLAFQPGKPNLKRRSEEEEDIAYEEQEVRPRKDRHREVSQNAAEGISSLTEEQQEQINKIVNQEPEGPSLDDAALRKMILNFEKKVFRNQEMRIKFTDQPEKFMESELELNDAIQELHVIATIPEMYHHLVELNAVKSFIQLISHENVDISIAVIDLLQELTDVDSLTDNEQDAGILIDALLEDQVVATLVTNLDRLDDNIKEESNGIHNTLAIIENILELASDMCAEVAAQNLMQWLLKKLKPKVPFTPNKLYASEIIAILLQNTDGCRSLLGELEGIDALLQQLAVFKRQDPNSTEEFEMMENLFNCMCSALLYPPNKEKFLKGEGLQLMNLMLREKKQSRFSALKVMNHAVTGANAADNCMKFIEILGLRNIFPLFMKTPKKQKKGPSEMEHEEHVCAIISALLRNCTGTHRQRLVGKFTEADHAKVDRLIELHFKYMDRVQVVDNRIEKEKQLRLKEGDIIDDNQEDEYFMRRLDAGLFTLQLVDFIILELCCNSGVSSIRERVMKLLNMRGGSISAIRGIVREYAGNIGDANSEEQGELERVKLMELVEKAQELVELFVQSMFHKR</sequence>
<dbReference type="PANTHER" id="PTHR14978">
    <property type="entry name" value="BETA-CATENIN-LIKE PROTEIN 1 NUCLEAR ASSOCIATED PROTEIN"/>
    <property type="match status" value="1"/>
</dbReference>
<protein>
    <recommendedName>
        <fullName evidence="8">Beta-catenin-like protein 1</fullName>
    </recommendedName>
    <alternativeName>
        <fullName evidence="9">Nuclear-associated protein</fullName>
    </alternativeName>
</protein>
<keyword evidence="2" id="KW-0597">Phosphoprotein</keyword>
<keyword evidence="5" id="KW-0539">Nucleus</keyword>
<dbReference type="Gene3D" id="1.25.10.10">
    <property type="entry name" value="Leucine-rich Repeat Variant"/>
    <property type="match status" value="1"/>
</dbReference>
<comment type="caution">
    <text evidence="12">The sequence shown here is derived from an EMBL/GenBank/DDBJ whole genome shotgun (WGS) entry which is preliminary data.</text>
</comment>
<feature type="compositionally biased region" description="Basic and acidic residues" evidence="10">
    <location>
        <begin position="31"/>
        <end position="43"/>
    </location>
</feature>
<evidence type="ECO:0000313" key="12">
    <source>
        <dbReference type="EMBL" id="KAJ8041931.1"/>
    </source>
</evidence>
<evidence type="ECO:0000256" key="9">
    <source>
        <dbReference type="ARBA" id="ARBA00083862"/>
    </source>
</evidence>
<comment type="subcellular location">
    <subcellularLocation>
        <location evidence="1">Nucleus</location>
    </subcellularLocation>
</comment>
<dbReference type="InterPro" id="IPR016024">
    <property type="entry name" value="ARM-type_fold"/>
</dbReference>
<dbReference type="OrthoDB" id="1898821at2759"/>
<comment type="subunit">
    <text evidence="7">Component of the PRP19-CDC5L splicing complex composed of a core complex comprising a homotetramer of PRPF19, CDC5L, PLRG1 and BCAS2, and at least three less stably associated proteins CTNNBL1, CWC15 and HSPA8. Interacts directly with CWC15 and CDC5L in the complex. Interacts with AICDA; the interaction is important for the antibody diversification activity of AICDA. Interacts with PRPF31 (via its NLS). Interacts (via its N-terminal NLS) with KPNA1 and KPNA2.</text>
</comment>
<feature type="compositionally biased region" description="Polar residues" evidence="10">
    <location>
        <begin position="44"/>
        <end position="54"/>
    </location>
</feature>
<evidence type="ECO:0000259" key="11">
    <source>
        <dbReference type="SMART" id="SM01156"/>
    </source>
</evidence>
<evidence type="ECO:0000256" key="3">
    <source>
        <dbReference type="ARBA" id="ARBA00022737"/>
    </source>
</evidence>
<keyword evidence="13" id="KW-1185">Reference proteome</keyword>
<dbReference type="GO" id="GO:0010467">
    <property type="term" value="P:gene expression"/>
    <property type="evidence" value="ECO:0007669"/>
    <property type="project" value="UniProtKB-ARBA"/>
</dbReference>
<evidence type="ECO:0000256" key="7">
    <source>
        <dbReference type="ARBA" id="ARBA00061776"/>
    </source>
</evidence>
<dbReference type="Proteomes" id="UP001152320">
    <property type="component" value="Chromosome 5"/>
</dbReference>
<gene>
    <name evidence="12" type="ORF">HOLleu_12870</name>
</gene>
<feature type="domain" description="Beta-catenin-like protein 1 N-terminal" evidence="11">
    <location>
        <begin position="55"/>
        <end position="160"/>
    </location>
</feature>
<keyword evidence="3" id="KW-0677">Repeat</keyword>
<evidence type="ECO:0000256" key="4">
    <source>
        <dbReference type="ARBA" id="ARBA00023054"/>
    </source>
</evidence>
<dbReference type="FunFam" id="1.25.10.10:FF:001136">
    <property type="entry name" value="Beta-catenin-like protein 1"/>
    <property type="match status" value="1"/>
</dbReference>
<evidence type="ECO:0000256" key="10">
    <source>
        <dbReference type="SAM" id="MobiDB-lite"/>
    </source>
</evidence>
<dbReference type="PANTHER" id="PTHR14978:SF0">
    <property type="entry name" value="BETA-CATENIN-LIKE PROTEIN 1"/>
    <property type="match status" value="1"/>
</dbReference>
<dbReference type="Pfam" id="PF08216">
    <property type="entry name" value="CTNNBL"/>
    <property type="match status" value="1"/>
</dbReference>
<evidence type="ECO:0000313" key="13">
    <source>
        <dbReference type="Proteomes" id="UP001152320"/>
    </source>
</evidence>
<proteinExistence type="predicted"/>
<dbReference type="SUPFAM" id="SSF48371">
    <property type="entry name" value="ARM repeat"/>
    <property type="match status" value="1"/>
</dbReference>
<dbReference type="GO" id="GO:0005681">
    <property type="term" value="C:spliceosomal complex"/>
    <property type="evidence" value="ECO:0007669"/>
    <property type="project" value="TreeGrafter"/>
</dbReference>
<dbReference type="InterPro" id="IPR013180">
    <property type="entry name" value="CTNNBL1_N"/>
</dbReference>
<evidence type="ECO:0000256" key="2">
    <source>
        <dbReference type="ARBA" id="ARBA00022553"/>
    </source>
</evidence>
<name>A0A9Q1CBR4_HOLLE</name>
<reference evidence="12" key="1">
    <citation type="submission" date="2021-10" db="EMBL/GenBank/DDBJ databases">
        <title>Tropical sea cucumber genome reveals ecological adaptation and Cuvierian tubules defense mechanism.</title>
        <authorList>
            <person name="Chen T."/>
        </authorList>
    </citation>
    <scope>NUCLEOTIDE SEQUENCE</scope>
    <source>
        <strain evidence="12">Nanhai2018</strain>
        <tissue evidence="12">Muscle</tissue>
    </source>
</reference>
<evidence type="ECO:0000256" key="5">
    <source>
        <dbReference type="ARBA" id="ARBA00023242"/>
    </source>
</evidence>
<evidence type="ECO:0000256" key="1">
    <source>
        <dbReference type="ARBA" id="ARBA00004123"/>
    </source>
</evidence>
<comment type="function">
    <text evidence="6">Component of the PRP19-CDC5L complex that forms an integral part of the spliceosome and is required for activating pre-mRNA splicing. Participates in AID/AICDA-mediated somatic hypermutation (SHM) and class-switch recombination (CSR), 2 processes resulting in the production of high-affinity, mutated isotype-switched antibodies.</text>
</comment>
<feature type="region of interest" description="Disordered" evidence="10">
    <location>
        <begin position="1"/>
        <end position="54"/>
    </location>
</feature>
<dbReference type="InterPro" id="IPR011989">
    <property type="entry name" value="ARM-like"/>
</dbReference>
<dbReference type="EMBL" id="JAIZAY010000005">
    <property type="protein sequence ID" value="KAJ8041931.1"/>
    <property type="molecule type" value="Genomic_DNA"/>
</dbReference>
<dbReference type="AlphaFoldDB" id="A0A9Q1CBR4"/>